<dbReference type="OrthoDB" id="422700at2759"/>
<keyword evidence="4" id="KW-0833">Ubl conjugation pathway</keyword>
<proteinExistence type="predicted"/>
<dbReference type="Pfam" id="PF02099">
    <property type="entry name" value="Josephin"/>
    <property type="match status" value="1"/>
</dbReference>
<comment type="catalytic activity">
    <reaction evidence="1">
        <text>Thiol-dependent hydrolysis of ester, thioester, amide, peptide and isopeptide bonds formed by the C-terminal Gly of ubiquitin (a 76-residue protein attached to proteins as an intracellular targeting signal).</text>
        <dbReference type="EC" id="3.4.19.12"/>
    </reaction>
</comment>
<evidence type="ECO:0000313" key="8">
    <source>
        <dbReference type="EMBL" id="BAM80015.1"/>
    </source>
</evidence>
<evidence type="ECO:0000256" key="4">
    <source>
        <dbReference type="ARBA" id="ARBA00022786"/>
    </source>
</evidence>
<dbReference type="KEGG" id="cme:CYME_CMI128C"/>
<dbReference type="AlphaFoldDB" id="M1V542"/>
<dbReference type="STRING" id="280699.M1V542"/>
<evidence type="ECO:0000256" key="6">
    <source>
        <dbReference type="PROSITE-ProRule" id="PRU00331"/>
    </source>
</evidence>
<organism evidence="8 9">
    <name type="scientific">Cyanidioschyzon merolae (strain NIES-3377 / 10D)</name>
    <name type="common">Unicellular red alga</name>
    <dbReference type="NCBI Taxonomy" id="280699"/>
    <lineage>
        <taxon>Eukaryota</taxon>
        <taxon>Rhodophyta</taxon>
        <taxon>Bangiophyceae</taxon>
        <taxon>Cyanidiales</taxon>
        <taxon>Cyanidiaceae</taxon>
        <taxon>Cyanidioschyzon</taxon>
    </lineage>
</organism>
<sequence>MQSSRKSVTSNGVKDSYQSSSAMTASEVQVQPPAFLEKQRWYQCGLHAVNNLLQRPVYAVEDFEAIARGVSAIVPGIRHKACLGLGCYGAEVVCAAVARQGLCVDTLNCKNTDVALRRLSGPNVVGLLLNEVESDRRWWQLWRSQRHWLAAVRRATETNSSAYWWIIDSQNCNGRPQKPLDTRALVSYIVQDMVECVVFIVERRNEL</sequence>
<evidence type="ECO:0000259" key="7">
    <source>
        <dbReference type="PROSITE" id="PS50957"/>
    </source>
</evidence>
<dbReference type="PANTHER" id="PTHR13291:SF0">
    <property type="entry name" value="JOSEPHIN-LIKE PROTEIN"/>
    <property type="match status" value="1"/>
</dbReference>
<keyword evidence="9" id="KW-1185">Reference proteome</keyword>
<evidence type="ECO:0000256" key="1">
    <source>
        <dbReference type="ARBA" id="ARBA00000707"/>
    </source>
</evidence>
<accession>M1V542</accession>
<dbReference type="Gramene" id="CMI128CT">
    <property type="protein sequence ID" value="CMI128CT"/>
    <property type="gene ID" value="CMI128C"/>
</dbReference>
<protein>
    <recommendedName>
        <fullName evidence="2">ubiquitinyl hydrolase 1</fullName>
        <ecNumber evidence="2">3.4.19.12</ecNumber>
    </recommendedName>
</protein>
<dbReference type="EMBL" id="AP006491">
    <property type="protein sequence ID" value="BAM80015.1"/>
    <property type="molecule type" value="Genomic_DNA"/>
</dbReference>
<dbReference type="PANTHER" id="PTHR13291">
    <property type="entry name" value="JOSEPHIN 1, 2"/>
    <property type="match status" value="1"/>
</dbReference>
<keyword evidence="5" id="KW-0378">Hydrolase</keyword>
<dbReference type="SMART" id="SM01246">
    <property type="entry name" value="Josephin"/>
    <property type="match status" value="1"/>
</dbReference>
<dbReference type="RefSeq" id="XP_005536301.1">
    <property type="nucleotide sequence ID" value="XM_005536244.1"/>
</dbReference>
<dbReference type="InterPro" id="IPR006155">
    <property type="entry name" value="Josephin"/>
</dbReference>
<dbReference type="EC" id="3.4.19.12" evidence="2"/>
<dbReference type="GO" id="GO:0006508">
    <property type="term" value="P:proteolysis"/>
    <property type="evidence" value="ECO:0007669"/>
    <property type="project" value="UniProtKB-KW"/>
</dbReference>
<reference evidence="8 9" key="1">
    <citation type="journal article" date="2004" name="Nature">
        <title>Genome sequence of the ultrasmall unicellular red alga Cyanidioschyzon merolae 10D.</title>
        <authorList>
            <person name="Matsuzaki M."/>
            <person name="Misumi O."/>
            <person name="Shin-i T."/>
            <person name="Maruyama S."/>
            <person name="Takahara M."/>
            <person name="Miyagishima S."/>
            <person name="Mori T."/>
            <person name="Nishida K."/>
            <person name="Yagisawa F."/>
            <person name="Nishida K."/>
            <person name="Yoshida Y."/>
            <person name="Nishimura Y."/>
            <person name="Nakao S."/>
            <person name="Kobayashi T."/>
            <person name="Momoyama Y."/>
            <person name="Higashiyama T."/>
            <person name="Minoda A."/>
            <person name="Sano M."/>
            <person name="Nomoto H."/>
            <person name="Oishi K."/>
            <person name="Hayashi H."/>
            <person name="Ohta F."/>
            <person name="Nishizaka S."/>
            <person name="Haga S."/>
            <person name="Miura S."/>
            <person name="Morishita T."/>
            <person name="Kabeya Y."/>
            <person name="Terasawa K."/>
            <person name="Suzuki Y."/>
            <person name="Ishii Y."/>
            <person name="Asakawa S."/>
            <person name="Takano H."/>
            <person name="Ohta N."/>
            <person name="Kuroiwa H."/>
            <person name="Tanaka K."/>
            <person name="Shimizu N."/>
            <person name="Sugano S."/>
            <person name="Sato N."/>
            <person name="Nozaki H."/>
            <person name="Ogasawara N."/>
            <person name="Kohara Y."/>
            <person name="Kuroiwa T."/>
        </authorList>
    </citation>
    <scope>NUCLEOTIDE SEQUENCE [LARGE SCALE GENOMIC DNA]</scope>
    <source>
        <strain evidence="8 9">10D</strain>
    </source>
</reference>
<dbReference type="InterPro" id="IPR040053">
    <property type="entry name" value="JOSD1/2"/>
</dbReference>
<evidence type="ECO:0000256" key="2">
    <source>
        <dbReference type="ARBA" id="ARBA00012759"/>
    </source>
</evidence>
<dbReference type="GO" id="GO:0004843">
    <property type="term" value="F:cysteine-type deubiquitinase activity"/>
    <property type="evidence" value="ECO:0007669"/>
    <property type="project" value="UniProtKB-EC"/>
</dbReference>
<keyword evidence="3" id="KW-0645">Protease</keyword>
<dbReference type="GO" id="GO:0016579">
    <property type="term" value="P:protein deubiquitination"/>
    <property type="evidence" value="ECO:0007669"/>
    <property type="project" value="InterPro"/>
</dbReference>
<evidence type="ECO:0000256" key="3">
    <source>
        <dbReference type="ARBA" id="ARBA00022670"/>
    </source>
</evidence>
<evidence type="ECO:0000313" key="9">
    <source>
        <dbReference type="Proteomes" id="UP000007014"/>
    </source>
</evidence>
<dbReference type="Proteomes" id="UP000007014">
    <property type="component" value="Chromosome 9"/>
</dbReference>
<dbReference type="HOGENOM" id="CLU_1328039_0_0_1"/>
<dbReference type="Gene3D" id="3.90.70.40">
    <property type="match status" value="1"/>
</dbReference>
<comment type="caution">
    <text evidence="6">Lacks conserved residue(s) required for the propagation of feature annotation.</text>
</comment>
<gene>
    <name evidence="8" type="ORF">CYME_CMI128C</name>
</gene>
<dbReference type="PROSITE" id="PS50957">
    <property type="entry name" value="JOSEPHIN"/>
    <property type="match status" value="1"/>
</dbReference>
<reference evidence="8 9" key="2">
    <citation type="journal article" date="2007" name="BMC Biol.">
        <title>A 100%-complete sequence reveals unusually simple genomic features in the hot-spring red alga Cyanidioschyzon merolae.</title>
        <authorList>
            <person name="Nozaki H."/>
            <person name="Takano H."/>
            <person name="Misumi O."/>
            <person name="Terasawa K."/>
            <person name="Matsuzaki M."/>
            <person name="Maruyama S."/>
            <person name="Nishida K."/>
            <person name="Yagisawa F."/>
            <person name="Yoshida Y."/>
            <person name="Fujiwara T."/>
            <person name="Takio S."/>
            <person name="Tamura K."/>
            <person name="Chung S.J."/>
            <person name="Nakamura S."/>
            <person name="Kuroiwa H."/>
            <person name="Tanaka K."/>
            <person name="Sato N."/>
            <person name="Kuroiwa T."/>
        </authorList>
    </citation>
    <scope>NUCLEOTIDE SEQUENCE [LARGE SCALE GENOMIC DNA]</scope>
    <source>
        <strain evidence="8 9">10D</strain>
    </source>
</reference>
<evidence type="ECO:0000256" key="5">
    <source>
        <dbReference type="ARBA" id="ARBA00022801"/>
    </source>
</evidence>
<dbReference type="GeneID" id="16993754"/>
<name>M1V542_CYAM1</name>
<feature type="domain" description="Josephin" evidence="7">
    <location>
        <begin position="31"/>
        <end position="207"/>
    </location>
</feature>